<dbReference type="PANTHER" id="PTHR30069:SF29">
    <property type="entry name" value="HEMOGLOBIN AND HEMOGLOBIN-HAPTOGLOBIN-BINDING PROTEIN 1-RELATED"/>
    <property type="match status" value="1"/>
</dbReference>
<evidence type="ECO:0000313" key="14">
    <source>
        <dbReference type="EMBL" id="PWK24352.1"/>
    </source>
</evidence>
<dbReference type="InterPro" id="IPR037066">
    <property type="entry name" value="Plug_dom_sf"/>
</dbReference>
<dbReference type="Pfam" id="PF00593">
    <property type="entry name" value="TonB_dep_Rec_b-barrel"/>
    <property type="match status" value="1"/>
</dbReference>
<evidence type="ECO:0000256" key="10">
    <source>
        <dbReference type="PROSITE-ProRule" id="PRU01360"/>
    </source>
</evidence>
<dbReference type="InterPro" id="IPR000531">
    <property type="entry name" value="Beta-barrel_TonB"/>
</dbReference>
<evidence type="ECO:0000259" key="13">
    <source>
        <dbReference type="Pfam" id="PF07715"/>
    </source>
</evidence>
<feature type="domain" description="TonB-dependent receptor plug" evidence="13">
    <location>
        <begin position="59"/>
        <end position="160"/>
    </location>
</feature>
<sequence length="699" mass="79165">MSNLLRMILNKNVFFIYFSILLSVSSFGQEIVRSSIDSTYTEELDEVIVTATRTTRQLSSLPLQAHIVTNKEIKNINSLRLSDIINEQTGLTIVQDHGDGVQMQGLDSDYTLVLIDGAPLIGRTAGTLDLSRVTVGNIQQIEIVKGATSSLYGSEALAGVINIITKNPQQGFGGNLGYRYGTLNSHDISTTLNYKKNKLGISGFANGNSTDGYDLNESDDLQTVDPYHNYTFNLKVGYDFSENTSLSLSGRYFTENQDYIPTEDLAGKNRINEWNAHLKFNEKFNEKWNGYLDFYTTRYKTDSYLNYTEDDSYYSDSFFDQIMLRPEVRIAFEPSKNHSFIAGVGWTHESLDRTDFSNKPIFDAPYVYLQYDSKPIENLNVILGARFDAHNKYESQFSPKAALRYEITDEIAIKGSVGYGYKAPDFRQLYLDFTNSTVGYTVIGYNRVPNVIEELEEAGQITTIVAPVTEFNGNLKAENSLGFNLGIQYKPSTSLSFEINAFRNNIHDLIDTQVIATKTNGQNVYSYININEVYTQGVEINTTYRPSRNLTLSAGYQLLYAKDKSAVNAFENGEIFARLNTGSPSFHLQKEDYFGLYNRSRHMANGKVFYNHPKSKIDANLRITYRSKYGIYDTNNNNYLDDYDSFVDGFAICDLAMNKTFSEHLRLGFGVDNLFDFTDSDYITSIPGRLIYVKLNINF</sequence>
<keyword evidence="8 14" id="KW-0675">Receptor</keyword>
<dbReference type="CDD" id="cd01347">
    <property type="entry name" value="ligand_gated_channel"/>
    <property type="match status" value="1"/>
</dbReference>
<evidence type="ECO:0000256" key="11">
    <source>
        <dbReference type="RuleBase" id="RU003357"/>
    </source>
</evidence>
<evidence type="ECO:0000256" key="9">
    <source>
        <dbReference type="ARBA" id="ARBA00023237"/>
    </source>
</evidence>
<name>A0A316E478_9FLAO</name>
<dbReference type="InterPro" id="IPR012910">
    <property type="entry name" value="Plug_dom"/>
</dbReference>
<evidence type="ECO:0000256" key="1">
    <source>
        <dbReference type="ARBA" id="ARBA00004571"/>
    </source>
</evidence>
<evidence type="ECO:0000256" key="2">
    <source>
        <dbReference type="ARBA" id="ARBA00022448"/>
    </source>
</evidence>
<dbReference type="PANTHER" id="PTHR30069">
    <property type="entry name" value="TONB-DEPENDENT OUTER MEMBRANE RECEPTOR"/>
    <property type="match status" value="1"/>
</dbReference>
<dbReference type="PROSITE" id="PS52016">
    <property type="entry name" value="TONB_DEPENDENT_REC_3"/>
    <property type="match status" value="1"/>
</dbReference>
<feature type="domain" description="TonB-dependent receptor-like beta-barrel" evidence="12">
    <location>
        <begin position="189"/>
        <end position="674"/>
    </location>
</feature>
<keyword evidence="7 10" id="KW-0472">Membrane</keyword>
<proteinExistence type="inferred from homology"/>
<dbReference type="Proteomes" id="UP000245667">
    <property type="component" value="Unassembled WGS sequence"/>
</dbReference>
<keyword evidence="2 10" id="KW-0813">Transport</keyword>
<comment type="similarity">
    <text evidence="10 11">Belongs to the TonB-dependent receptor family.</text>
</comment>
<accession>A0A316E478</accession>
<comment type="subcellular location">
    <subcellularLocation>
        <location evidence="1 10">Cell outer membrane</location>
        <topology evidence="1 10">Multi-pass membrane protein</topology>
    </subcellularLocation>
</comment>
<gene>
    <name evidence="14" type="ORF">LX92_01942</name>
</gene>
<dbReference type="GO" id="GO:0015344">
    <property type="term" value="F:siderophore uptake transmembrane transporter activity"/>
    <property type="evidence" value="ECO:0007669"/>
    <property type="project" value="TreeGrafter"/>
</dbReference>
<protein>
    <submittedName>
        <fullName evidence="14">Outer membrane receptor for ferrienterochelin and colicins</fullName>
    </submittedName>
</protein>
<evidence type="ECO:0000256" key="6">
    <source>
        <dbReference type="ARBA" id="ARBA00023077"/>
    </source>
</evidence>
<keyword evidence="6 11" id="KW-0798">TonB box</keyword>
<keyword evidence="3 10" id="KW-1134">Transmembrane beta strand</keyword>
<evidence type="ECO:0000256" key="5">
    <source>
        <dbReference type="ARBA" id="ARBA00022729"/>
    </source>
</evidence>
<evidence type="ECO:0000256" key="4">
    <source>
        <dbReference type="ARBA" id="ARBA00022692"/>
    </source>
</evidence>
<keyword evidence="9 10" id="KW-0998">Cell outer membrane</keyword>
<evidence type="ECO:0000259" key="12">
    <source>
        <dbReference type="Pfam" id="PF00593"/>
    </source>
</evidence>
<organism evidence="14 15">
    <name type="scientific">Maribacter polysiphoniae</name>
    <dbReference type="NCBI Taxonomy" id="429344"/>
    <lineage>
        <taxon>Bacteria</taxon>
        <taxon>Pseudomonadati</taxon>
        <taxon>Bacteroidota</taxon>
        <taxon>Flavobacteriia</taxon>
        <taxon>Flavobacteriales</taxon>
        <taxon>Flavobacteriaceae</taxon>
        <taxon>Maribacter</taxon>
    </lineage>
</organism>
<dbReference type="GO" id="GO:0044718">
    <property type="term" value="P:siderophore transmembrane transport"/>
    <property type="evidence" value="ECO:0007669"/>
    <property type="project" value="TreeGrafter"/>
</dbReference>
<evidence type="ECO:0000256" key="8">
    <source>
        <dbReference type="ARBA" id="ARBA00023170"/>
    </source>
</evidence>
<evidence type="ECO:0000256" key="7">
    <source>
        <dbReference type="ARBA" id="ARBA00023136"/>
    </source>
</evidence>
<dbReference type="AlphaFoldDB" id="A0A316E478"/>
<dbReference type="Pfam" id="PF07715">
    <property type="entry name" value="Plug"/>
    <property type="match status" value="1"/>
</dbReference>
<dbReference type="Gene3D" id="2.40.170.20">
    <property type="entry name" value="TonB-dependent receptor, beta-barrel domain"/>
    <property type="match status" value="1"/>
</dbReference>
<dbReference type="InterPro" id="IPR039426">
    <property type="entry name" value="TonB-dep_rcpt-like"/>
</dbReference>
<keyword evidence="4 10" id="KW-0812">Transmembrane</keyword>
<reference evidence="14 15" key="1">
    <citation type="submission" date="2018-05" db="EMBL/GenBank/DDBJ databases">
        <title>Genomic Encyclopedia of Archaeal and Bacterial Type Strains, Phase II (KMG-II): from individual species to whole genera.</title>
        <authorList>
            <person name="Goeker M."/>
        </authorList>
    </citation>
    <scope>NUCLEOTIDE SEQUENCE [LARGE SCALE GENOMIC DNA]</scope>
    <source>
        <strain evidence="14 15">DSM 23514</strain>
    </source>
</reference>
<comment type="caution">
    <text evidence="14">The sequence shown here is derived from an EMBL/GenBank/DDBJ whole genome shotgun (WGS) entry which is preliminary data.</text>
</comment>
<dbReference type="Gene3D" id="2.170.130.10">
    <property type="entry name" value="TonB-dependent receptor, plug domain"/>
    <property type="match status" value="1"/>
</dbReference>
<dbReference type="SUPFAM" id="SSF56935">
    <property type="entry name" value="Porins"/>
    <property type="match status" value="1"/>
</dbReference>
<keyword evidence="5" id="KW-0732">Signal</keyword>
<dbReference type="GO" id="GO:0009279">
    <property type="term" value="C:cell outer membrane"/>
    <property type="evidence" value="ECO:0007669"/>
    <property type="project" value="UniProtKB-SubCell"/>
</dbReference>
<evidence type="ECO:0000256" key="3">
    <source>
        <dbReference type="ARBA" id="ARBA00022452"/>
    </source>
</evidence>
<evidence type="ECO:0000313" key="15">
    <source>
        <dbReference type="Proteomes" id="UP000245667"/>
    </source>
</evidence>
<dbReference type="EMBL" id="QGGQ01000003">
    <property type="protein sequence ID" value="PWK24352.1"/>
    <property type="molecule type" value="Genomic_DNA"/>
</dbReference>
<dbReference type="InterPro" id="IPR036942">
    <property type="entry name" value="Beta-barrel_TonB_sf"/>
</dbReference>